<name>A0ABR4FJQ1_9EURO</name>
<sequence length="377" mass="40109">MALVLLPGCCHFCAQSAGYLGVLFPPSRPLQDHERTRWQQTRDIDIVGLALYTGGLTTFLVGLQSAGQEANGWQSTKVIALLVAGLVALVGCFLYDFLVASNPVFPYRIFRQLRDVTLLLAVAFLAGLVYYTMSALYPQGSLYMYTTDATPIGLIALPNGVAQFVFGAIAPALISKIKHLKLQLLSALVLQTVFVALGAIAFPNRAAWSAFQVFAIGPFAFITVLCYVITGLNVPLRYLGLASGLVGTFRSMGGAVGNAVFNTILNSSFSARVGPSVAAAAAAHGFDMSRVGELIRAAIANASGAPYAFEGIQGVTVTPDLQAAAALAVKEAYVHAYRIVFLATIPFGVVTVVGACFIRDPSKYLTNHTAVQMEKKW</sequence>
<dbReference type="PANTHER" id="PTHR23501">
    <property type="entry name" value="MAJOR FACILITATOR SUPERFAMILY"/>
    <property type="match status" value="1"/>
</dbReference>
<evidence type="ECO:0000256" key="5">
    <source>
        <dbReference type="ARBA" id="ARBA00023136"/>
    </source>
</evidence>
<feature type="transmembrane region" description="Helical" evidence="6">
    <location>
        <begin position="182"/>
        <end position="202"/>
    </location>
</feature>
<comment type="subcellular location">
    <subcellularLocation>
        <location evidence="1">Membrane</location>
        <topology evidence="1">Multi-pass membrane protein</topology>
    </subcellularLocation>
</comment>
<feature type="transmembrane region" description="Helical" evidence="6">
    <location>
        <begin position="336"/>
        <end position="358"/>
    </location>
</feature>
<evidence type="ECO:0000313" key="8">
    <source>
        <dbReference type="Proteomes" id="UP001610563"/>
    </source>
</evidence>
<dbReference type="Gene3D" id="1.20.1250.20">
    <property type="entry name" value="MFS general substrate transporter like domains"/>
    <property type="match status" value="1"/>
</dbReference>
<protein>
    <submittedName>
        <fullName evidence="7">Fungal trichothecene efflux pump</fullName>
    </submittedName>
</protein>
<keyword evidence="4 6" id="KW-1133">Transmembrane helix</keyword>
<reference evidence="7 8" key="1">
    <citation type="submission" date="2024-07" db="EMBL/GenBank/DDBJ databases">
        <title>Section-level genome sequencing and comparative genomics of Aspergillus sections Usti and Cavernicolus.</title>
        <authorList>
            <consortium name="Lawrence Berkeley National Laboratory"/>
            <person name="Nybo J.L."/>
            <person name="Vesth T.C."/>
            <person name="Theobald S."/>
            <person name="Frisvad J.C."/>
            <person name="Larsen T.O."/>
            <person name="Kjaerboelling I."/>
            <person name="Rothschild-Mancinelli K."/>
            <person name="Lyhne E.K."/>
            <person name="Kogle M.E."/>
            <person name="Barry K."/>
            <person name="Clum A."/>
            <person name="Na H."/>
            <person name="Ledsgaard L."/>
            <person name="Lin J."/>
            <person name="Lipzen A."/>
            <person name="Kuo A."/>
            <person name="Riley R."/>
            <person name="Mondo S."/>
            <person name="Labutti K."/>
            <person name="Haridas S."/>
            <person name="Pangalinan J."/>
            <person name="Salamov A.A."/>
            <person name="Simmons B.A."/>
            <person name="Magnuson J.K."/>
            <person name="Chen J."/>
            <person name="Drula E."/>
            <person name="Henrissat B."/>
            <person name="Wiebenga A."/>
            <person name="Lubbers R.J."/>
            <person name="Gomes A.C."/>
            <person name="Makela M.R."/>
            <person name="Stajich J."/>
            <person name="Grigoriev I.V."/>
            <person name="Mortensen U.H."/>
            <person name="De Vries R.P."/>
            <person name="Baker S.E."/>
            <person name="Andersen M.R."/>
        </authorList>
    </citation>
    <scope>NUCLEOTIDE SEQUENCE [LARGE SCALE GENOMIC DNA]</scope>
    <source>
        <strain evidence="7 8">CBS 209.92</strain>
    </source>
</reference>
<dbReference type="Proteomes" id="UP001610563">
    <property type="component" value="Unassembled WGS sequence"/>
</dbReference>
<dbReference type="Pfam" id="PF06609">
    <property type="entry name" value="TRI12"/>
    <property type="match status" value="1"/>
</dbReference>
<evidence type="ECO:0000256" key="1">
    <source>
        <dbReference type="ARBA" id="ARBA00004141"/>
    </source>
</evidence>
<dbReference type="SUPFAM" id="SSF103473">
    <property type="entry name" value="MFS general substrate transporter"/>
    <property type="match status" value="1"/>
</dbReference>
<organism evidence="7 8">
    <name type="scientific">Aspergillus keveii</name>
    <dbReference type="NCBI Taxonomy" id="714993"/>
    <lineage>
        <taxon>Eukaryota</taxon>
        <taxon>Fungi</taxon>
        <taxon>Dikarya</taxon>
        <taxon>Ascomycota</taxon>
        <taxon>Pezizomycotina</taxon>
        <taxon>Eurotiomycetes</taxon>
        <taxon>Eurotiomycetidae</taxon>
        <taxon>Eurotiales</taxon>
        <taxon>Aspergillaceae</taxon>
        <taxon>Aspergillus</taxon>
        <taxon>Aspergillus subgen. Nidulantes</taxon>
    </lineage>
</organism>
<accession>A0ABR4FJQ1</accession>
<feature type="transmembrane region" description="Helical" evidence="6">
    <location>
        <begin position="241"/>
        <end position="261"/>
    </location>
</feature>
<feature type="transmembrane region" description="Helical" evidence="6">
    <location>
        <begin position="118"/>
        <end position="137"/>
    </location>
</feature>
<keyword evidence="2" id="KW-0813">Transport</keyword>
<evidence type="ECO:0000256" key="6">
    <source>
        <dbReference type="SAM" id="Phobius"/>
    </source>
</evidence>
<dbReference type="InterPro" id="IPR010573">
    <property type="entry name" value="MFS_Str1/Tri12-like"/>
</dbReference>
<proteinExistence type="predicted"/>
<dbReference type="EMBL" id="JBFTWV010000234">
    <property type="protein sequence ID" value="KAL2783465.1"/>
    <property type="molecule type" value="Genomic_DNA"/>
</dbReference>
<keyword evidence="8" id="KW-1185">Reference proteome</keyword>
<feature type="transmembrane region" description="Helical" evidence="6">
    <location>
        <begin position="208"/>
        <end position="229"/>
    </location>
</feature>
<gene>
    <name evidence="7" type="ORF">BJX66DRAFT_127516</name>
</gene>
<keyword evidence="5 6" id="KW-0472">Membrane</keyword>
<evidence type="ECO:0000256" key="3">
    <source>
        <dbReference type="ARBA" id="ARBA00022692"/>
    </source>
</evidence>
<dbReference type="PANTHER" id="PTHR23501:SF195">
    <property type="entry name" value="PEP5"/>
    <property type="match status" value="1"/>
</dbReference>
<evidence type="ECO:0000313" key="7">
    <source>
        <dbReference type="EMBL" id="KAL2783465.1"/>
    </source>
</evidence>
<evidence type="ECO:0000256" key="2">
    <source>
        <dbReference type="ARBA" id="ARBA00022448"/>
    </source>
</evidence>
<comment type="caution">
    <text evidence="7">The sequence shown here is derived from an EMBL/GenBank/DDBJ whole genome shotgun (WGS) entry which is preliminary data.</text>
</comment>
<dbReference type="InterPro" id="IPR036259">
    <property type="entry name" value="MFS_trans_sf"/>
</dbReference>
<keyword evidence="3 6" id="KW-0812">Transmembrane</keyword>
<feature type="transmembrane region" description="Helical" evidence="6">
    <location>
        <begin position="149"/>
        <end position="170"/>
    </location>
</feature>
<feature type="transmembrane region" description="Helical" evidence="6">
    <location>
        <begin position="78"/>
        <end position="98"/>
    </location>
</feature>
<evidence type="ECO:0000256" key="4">
    <source>
        <dbReference type="ARBA" id="ARBA00022989"/>
    </source>
</evidence>